<protein>
    <recommendedName>
        <fullName evidence="5">Ribosome maturation factor RimM</fullName>
    </recommendedName>
</protein>
<dbReference type="InterPro" id="IPR011961">
    <property type="entry name" value="RimM"/>
</dbReference>
<comment type="domain">
    <text evidence="5">The PRC barrel domain binds ribosomal protein uS19.</text>
</comment>
<keyword evidence="1 5" id="KW-0963">Cytoplasm</keyword>
<evidence type="ECO:0000256" key="3">
    <source>
        <dbReference type="ARBA" id="ARBA00022552"/>
    </source>
</evidence>
<comment type="subunit">
    <text evidence="5">Binds ribosomal protein uS19.</text>
</comment>
<proteinExistence type="inferred from homology"/>
<evidence type="ECO:0000313" key="8">
    <source>
        <dbReference type="EMBL" id="CUR35341.1"/>
    </source>
</evidence>
<dbReference type="GO" id="GO:0005840">
    <property type="term" value="C:ribosome"/>
    <property type="evidence" value="ECO:0007669"/>
    <property type="project" value="InterPro"/>
</dbReference>
<comment type="subcellular location">
    <subcellularLocation>
        <location evidence="5">Cytoplasm</location>
    </subcellularLocation>
</comment>
<comment type="function">
    <text evidence="5">An accessory protein needed during the final step in the assembly of 30S ribosomal subunit, possibly for assembly of the head region. Essential for efficient processing of 16S rRNA. May be needed both before and after RbfA during the maturation of 16S rRNA. It has affinity for free ribosomal 30S subunits but not for 70S ribosomes.</text>
</comment>
<dbReference type="HAMAP" id="MF_00014">
    <property type="entry name" value="Ribosome_mat_RimM"/>
    <property type="match status" value="1"/>
</dbReference>
<dbReference type="Gene3D" id="2.30.30.240">
    <property type="entry name" value="PRC-barrel domain"/>
    <property type="match status" value="1"/>
</dbReference>
<comment type="similarity">
    <text evidence="5">Belongs to the RimM family.</text>
</comment>
<dbReference type="EMBL" id="CZDF01000172">
    <property type="protein sequence ID" value="CUR35341.1"/>
    <property type="molecule type" value="Genomic_DNA"/>
</dbReference>
<dbReference type="SUPFAM" id="SSF50346">
    <property type="entry name" value="PRC-barrel domain"/>
    <property type="match status" value="1"/>
</dbReference>
<evidence type="ECO:0000256" key="1">
    <source>
        <dbReference type="ARBA" id="ARBA00022490"/>
    </source>
</evidence>
<dbReference type="InterPro" id="IPR056792">
    <property type="entry name" value="PRC_RimM"/>
</dbReference>
<dbReference type="GO" id="GO:0006364">
    <property type="term" value="P:rRNA processing"/>
    <property type="evidence" value="ECO:0007669"/>
    <property type="project" value="UniProtKB-UniRule"/>
</dbReference>
<feature type="domain" description="Ribosome maturation factor RimM PRC barrel" evidence="7">
    <location>
        <begin position="107"/>
        <end position="202"/>
    </location>
</feature>
<dbReference type="GO" id="GO:0005737">
    <property type="term" value="C:cytoplasm"/>
    <property type="evidence" value="ECO:0007669"/>
    <property type="project" value="UniProtKB-SubCell"/>
</dbReference>
<gene>
    <name evidence="5 8" type="primary">rimM</name>
    <name evidence="8" type="ORF">PL9214650780</name>
</gene>
<dbReference type="PANTHER" id="PTHR33692:SF1">
    <property type="entry name" value="RIBOSOME MATURATION FACTOR RIMM"/>
    <property type="match status" value="1"/>
</dbReference>
<evidence type="ECO:0000259" key="7">
    <source>
        <dbReference type="Pfam" id="PF24986"/>
    </source>
</evidence>
<evidence type="ECO:0000259" key="6">
    <source>
        <dbReference type="Pfam" id="PF01782"/>
    </source>
</evidence>
<dbReference type="STRING" id="671072.PL9214650780"/>
<dbReference type="Proteomes" id="UP000184315">
    <property type="component" value="Unassembled WGS sequence"/>
</dbReference>
<dbReference type="SUPFAM" id="SSF50447">
    <property type="entry name" value="Translation proteins"/>
    <property type="match status" value="1"/>
</dbReference>
<keyword evidence="9" id="KW-1185">Reference proteome</keyword>
<name>A0A1J1LRY1_9CYAN</name>
<dbReference type="InterPro" id="IPR002676">
    <property type="entry name" value="RimM_N"/>
</dbReference>
<dbReference type="GO" id="GO:0043022">
    <property type="term" value="F:ribosome binding"/>
    <property type="evidence" value="ECO:0007669"/>
    <property type="project" value="InterPro"/>
</dbReference>
<organism evidence="8 9">
    <name type="scientific">Planktothrix tepida PCC 9214</name>
    <dbReference type="NCBI Taxonomy" id="671072"/>
    <lineage>
        <taxon>Bacteria</taxon>
        <taxon>Bacillati</taxon>
        <taxon>Cyanobacteriota</taxon>
        <taxon>Cyanophyceae</taxon>
        <taxon>Oscillatoriophycideae</taxon>
        <taxon>Oscillatoriales</taxon>
        <taxon>Microcoleaceae</taxon>
        <taxon>Planktothrix</taxon>
    </lineage>
</organism>
<dbReference type="InterPro" id="IPR009000">
    <property type="entry name" value="Transl_B-barrel_sf"/>
</dbReference>
<keyword evidence="4 5" id="KW-0143">Chaperone</keyword>
<dbReference type="InterPro" id="IPR036976">
    <property type="entry name" value="RimM_N_sf"/>
</dbReference>
<dbReference type="InterPro" id="IPR011033">
    <property type="entry name" value="PRC_barrel-like_sf"/>
</dbReference>
<evidence type="ECO:0000313" key="9">
    <source>
        <dbReference type="Proteomes" id="UP000184315"/>
    </source>
</evidence>
<dbReference type="GO" id="GO:0042274">
    <property type="term" value="P:ribosomal small subunit biogenesis"/>
    <property type="evidence" value="ECO:0007669"/>
    <property type="project" value="UniProtKB-UniRule"/>
</dbReference>
<evidence type="ECO:0000256" key="5">
    <source>
        <dbReference type="HAMAP-Rule" id="MF_00014"/>
    </source>
</evidence>
<keyword evidence="2 5" id="KW-0690">Ribosome biogenesis</keyword>
<keyword evidence="3 5" id="KW-0698">rRNA processing</keyword>
<evidence type="ECO:0000256" key="4">
    <source>
        <dbReference type="ARBA" id="ARBA00023186"/>
    </source>
</evidence>
<dbReference type="Gene3D" id="2.40.30.60">
    <property type="entry name" value="RimM"/>
    <property type="match status" value="1"/>
</dbReference>
<dbReference type="PANTHER" id="PTHR33692">
    <property type="entry name" value="RIBOSOME MATURATION FACTOR RIMM"/>
    <property type="match status" value="1"/>
</dbReference>
<sequence>MELSKMIEIGTIVAAHGLRGEVRVYPNSDFPERFIEPGQRWLLPPGQTEPKPVEFLGGYLMPSKGIYVVEIEGIEDRTQAEALQGCPLLITDQDRPHLEEDEFYVLDLIGLEVFDQRKAEVIGKVIDVISAGNDLLEVELHSPTPAPDTLVADPLPEQIHRKTKKKRKPKLLPTVLIPFVKEIVPIVDLEQKRIEIIPPPGLIEETV</sequence>
<feature type="domain" description="RimM N-terminal" evidence="6">
    <location>
        <begin position="9"/>
        <end position="93"/>
    </location>
</feature>
<dbReference type="RefSeq" id="WP_072722274.1">
    <property type="nucleotide sequence ID" value="NZ_LN889813.1"/>
</dbReference>
<reference evidence="9" key="1">
    <citation type="submission" date="2015-10" db="EMBL/GenBank/DDBJ databases">
        <authorList>
            <person name="Regsiter A."/>
            <person name="william w."/>
        </authorList>
    </citation>
    <scope>NUCLEOTIDE SEQUENCE [LARGE SCALE GENOMIC DNA]</scope>
</reference>
<evidence type="ECO:0000256" key="2">
    <source>
        <dbReference type="ARBA" id="ARBA00022517"/>
    </source>
</evidence>
<dbReference type="OrthoDB" id="9810331at2"/>
<dbReference type="Pfam" id="PF01782">
    <property type="entry name" value="RimM"/>
    <property type="match status" value="1"/>
</dbReference>
<accession>A0A1J1LRY1</accession>
<dbReference type="NCBIfam" id="TIGR02273">
    <property type="entry name" value="16S_RimM"/>
    <property type="match status" value="1"/>
</dbReference>
<dbReference type="Pfam" id="PF24986">
    <property type="entry name" value="PRC_RimM"/>
    <property type="match status" value="1"/>
</dbReference>
<dbReference type="AlphaFoldDB" id="A0A1J1LRY1"/>